<evidence type="ECO:0008006" key="3">
    <source>
        <dbReference type="Google" id="ProtNLM"/>
    </source>
</evidence>
<protein>
    <recommendedName>
        <fullName evidence="3">Helicase</fullName>
    </recommendedName>
</protein>
<keyword evidence="2" id="KW-1185">Reference proteome</keyword>
<name>A0AAN5CXU7_9BILA</name>
<gene>
    <name evidence="1" type="ORF">PMAYCL1PPCAC_22465</name>
</gene>
<sequence>FLVQYLTPLLMAEYDTFIVAPPGRSQIEALLIPIINKIMFSLVDGKKLDRRPYAIILSSNNLERRKILSVIDALTKDLPVVAAEHKSIDGLTHFVDFMSEDGRIDILITTPAAYIAFTRRVMRVVEGEMPKRFPGKIGLDRLQYLVIFEIEECCDSDLDYSRIIANHRKEKDFTLIMLTHTSFVNRGASKKYFGHEHAQRRSKFENLLNEDYGLVVVDSSACITNLVLMNDSDLSKIRHLRAILEHHKDKFYRMDEEKGLHKYMKRVLIVVADRSRAQIVHGMLTSGSNNHVPLIEPKHILHLEKNLEFKEGGRWYDPHKKMKTGQVIGFITTNIHGVRIGHSPVDKIIFFDVVPNLHSLVLNCSKIIDNRRNIFMVGKNDFIHKRKELQSLVQYLKNVDADIPADLRVFETDPTSEKSIFT</sequence>
<evidence type="ECO:0000313" key="1">
    <source>
        <dbReference type="EMBL" id="GMR52270.1"/>
    </source>
</evidence>
<reference evidence="2" key="1">
    <citation type="submission" date="2022-10" db="EMBL/GenBank/DDBJ databases">
        <title>Genome assembly of Pristionchus species.</title>
        <authorList>
            <person name="Yoshida K."/>
            <person name="Sommer R.J."/>
        </authorList>
    </citation>
    <scope>NUCLEOTIDE SEQUENCE [LARGE SCALE GENOMIC DNA]</scope>
    <source>
        <strain evidence="2">RS5460</strain>
    </source>
</reference>
<organism evidence="1 2">
    <name type="scientific">Pristionchus mayeri</name>
    <dbReference type="NCBI Taxonomy" id="1317129"/>
    <lineage>
        <taxon>Eukaryota</taxon>
        <taxon>Metazoa</taxon>
        <taxon>Ecdysozoa</taxon>
        <taxon>Nematoda</taxon>
        <taxon>Chromadorea</taxon>
        <taxon>Rhabditida</taxon>
        <taxon>Rhabditina</taxon>
        <taxon>Diplogasteromorpha</taxon>
        <taxon>Diplogasteroidea</taxon>
        <taxon>Neodiplogasteridae</taxon>
        <taxon>Pristionchus</taxon>
    </lineage>
</organism>
<feature type="non-terminal residue" evidence="1">
    <location>
        <position position="1"/>
    </location>
</feature>
<dbReference type="EMBL" id="BTRK01000005">
    <property type="protein sequence ID" value="GMR52270.1"/>
    <property type="molecule type" value="Genomic_DNA"/>
</dbReference>
<dbReference type="Proteomes" id="UP001328107">
    <property type="component" value="Unassembled WGS sequence"/>
</dbReference>
<proteinExistence type="predicted"/>
<dbReference type="Gene3D" id="3.40.50.300">
    <property type="entry name" value="P-loop containing nucleotide triphosphate hydrolases"/>
    <property type="match status" value="1"/>
</dbReference>
<comment type="caution">
    <text evidence="1">The sequence shown here is derived from an EMBL/GenBank/DDBJ whole genome shotgun (WGS) entry which is preliminary data.</text>
</comment>
<accession>A0AAN5CXU7</accession>
<dbReference type="InterPro" id="IPR027417">
    <property type="entry name" value="P-loop_NTPase"/>
</dbReference>
<dbReference type="AlphaFoldDB" id="A0AAN5CXU7"/>
<evidence type="ECO:0000313" key="2">
    <source>
        <dbReference type="Proteomes" id="UP001328107"/>
    </source>
</evidence>